<organism evidence="1 2">
    <name type="scientific">Datura stramonium</name>
    <name type="common">Jimsonweed</name>
    <name type="synonym">Common thornapple</name>
    <dbReference type="NCBI Taxonomy" id="4076"/>
    <lineage>
        <taxon>Eukaryota</taxon>
        <taxon>Viridiplantae</taxon>
        <taxon>Streptophyta</taxon>
        <taxon>Embryophyta</taxon>
        <taxon>Tracheophyta</taxon>
        <taxon>Spermatophyta</taxon>
        <taxon>Magnoliopsida</taxon>
        <taxon>eudicotyledons</taxon>
        <taxon>Gunneridae</taxon>
        <taxon>Pentapetalae</taxon>
        <taxon>asterids</taxon>
        <taxon>lamiids</taxon>
        <taxon>Solanales</taxon>
        <taxon>Solanaceae</taxon>
        <taxon>Solanoideae</taxon>
        <taxon>Datureae</taxon>
        <taxon>Datura</taxon>
    </lineage>
</organism>
<dbReference type="EMBL" id="JACEIK010013021">
    <property type="protein sequence ID" value="MCE3216317.1"/>
    <property type="molecule type" value="Genomic_DNA"/>
</dbReference>
<evidence type="ECO:0000313" key="1">
    <source>
        <dbReference type="EMBL" id="MCE3216317.1"/>
    </source>
</evidence>
<accession>A0ABS8WTR8</accession>
<gene>
    <name evidence="1" type="ORF">HAX54_006106</name>
</gene>
<reference evidence="1 2" key="1">
    <citation type="journal article" date="2021" name="BMC Genomics">
        <title>Datura genome reveals duplications of psychoactive alkaloid biosynthetic genes and high mutation rate following tissue culture.</title>
        <authorList>
            <person name="Rajewski A."/>
            <person name="Carter-House D."/>
            <person name="Stajich J."/>
            <person name="Litt A."/>
        </authorList>
    </citation>
    <scope>NUCLEOTIDE SEQUENCE [LARGE SCALE GENOMIC DNA]</scope>
    <source>
        <strain evidence="1">AR-01</strain>
    </source>
</reference>
<dbReference type="Proteomes" id="UP000823775">
    <property type="component" value="Unassembled WGS sequence"/>
</dbReference>
<comment type="caution">
    <text evidence="1">The sequence shown here is derived from an EMBL/GenBank/DDBJ whole genome shotgun (WGS) entry which is preliminary data.</text>
</comment>
<evidence type="ECO:0000313" key="2">
    <source>
        <dbReference type="Proteomes" id="UP000823775"/>
    </source>
</evidence>
<protein>
    <submittedName>
        <fullName evidence="1">Uncharacterized protein</fullName>
    </submittedName>
</protein>
<name>A0ABS8WTR8_DATST</name>
<feature type="non-terminal residue" evidence="1">
    <location>
        <position position="1"/>
    </location>
</feature>
<sequence length="50" mass="5993">NEQPQHDRGERDEKKEEIIARVEPLDIQDKEINVDQIKENIEDLPIQQKK</sequence>
<keyword evidence="2" id="KW-1185">Reference proteome</keyword>
<proteinExistence type="predicted"/>